<reference evidence="1" key="1">
    <citation type="journal article" date="2013" name="Environ. Microbiol.">
        <title>Microbiota from the distal guts of lean and obese adolescents exhibit partial functional redundancy besides clear differences in community structure.</title>
        <authorList>
            <person name="Ferrer M."/>
            <person name="Ruiz A."/>
            <person name="Lanza F."/>
            <person name="Haange S.B."/>
            <person name="Oberbach A."/>
            <person name="Till H."/>
            <person name="Bargiela R."/>
            <person name="Campoy C."/>
            <person name="Segura M.T."/>
            <person name="Richter M."/>
            <person name="von Bergen M."/>
            <person name="Seifert J."/>
            <person name="Suarez A."/>
        </authorList>
    </citation>
    <scope>NUCLEOTIDE SEQUENCE</scope>
</reference>
<sequence length="82" mass="8869">GGIGSVLYIKRIRLSAGGDYAQFRRPGAYGMEWRRIWSAGGDLIFDINAFRQPASATASFKLSCYHPSTGGVWIAGSLGLPF</sequence>
<dbReference type="EMBL" id="AJWZ01004767">
    <property type="protein sequence ID" value="EKC64475.1"/>
    <property type="molecule type" value="Genomic_DNA"/>
</dbReference>
<comment type="caution">
    <text evidence="1">The sequence shown here is derived from an EMBL/GenBank/DDBJ whole genome shotgun (WGS) entry which is preliminary data.</text>
</comment>
<protein>
    <submittedName>
        <fullName evidence="1">Uncharacterized protein</fullName>
    </submittedName>
</protein>
<proteinExistence type="predicted"/>
<organism evidence="1">
    <name type="scientific">human gut metagenome</name>
    <dbReference type="NCBI Taxonomy" id="408170"/>
    <lineage>
        <taxon>unclassified sequences</taxon>
        <taxon>metagenomes</taxon>
        <taxon>organismal metagenomes</taxon>
    </lineage>
</organism>
<name>K1TDF0_9ZZZZ</name>
<gene>
    <name evidence="1" type="ORF">OBE_06948</name>
</gene>
<evidence type="ECO:0000313" key="1">
    <source>
        <dbReference type="EMBL" id="EKC64475.1"/>
    </source>
</evidence>
<accession>K1TDF0</accession>
<feature type="non-terminal residue" evidence="1">
    <location>
        <position position="1"/>
    </location>
</feature>
<dbReference type="AlphaFoldDB" id="K1TDF0"/>